<dbReference type="InterPro" id="IPR017642">
    <property type="entry name" value="DNA_S_mod_DndB"/>
</dbReference>
<proteinExistence type="predicted"/>
<sequence>MARKIWSDPISGSMMKVDNVIKTQKVKQNNQEFLIGVFTIGQILKFTRYTERLIVNYDDNNFPIYNKEIQRKTEKSRVDKIADFLINDPDATFPTNIVLAVPGAVIEHLDEEGDMVSLTLNRVVFDEVAKPEGDVHLTIIDGQHRIKGIEQAIWRLEQQIKSLRDVLRGGAQNNSIENRLSHFSKRLKELKEIELMVSFFVDPTLEFQAMIFSTINRTQKSVPQSLVYELFGLSTGDSPQKTALQITLSLNSYENSPFYNRVKLHGGSYAINQSPPLTQSMMVKSIIDRISVNIREAENDRFRSRKELLKGGNDSHIFRKYYARNEDDKIADIMFSYFEAVRRTFQDANGNSLWEFPSNVTKPQNILHTTVGYQALLILLAEILSNVSTDKRDDVNTYQSFLKKAKGIDFFNIERYPFTSKSRKIFYYDLNLRIWPPKNNQDERVIKLNDSLSKL</sequence>
<evidence type="ECO:0000313" key="2">
    <source>
        <dbReference type="EMBL" id="MFD2586059.1"/>
    </source>
</evidence>
<evidence type="ECO:0000313" key="3">
    <source>
        <dbReference type="Proteomes" id="UP001597526"/>
    </source>
</evidence>
<comment type="caution">
    <text evidence="2">The sequence shown here is derived from an EMBL/GenBank/DDBJ whole genome shotgun (WGS) entry which is preliminary data.</text>
</comment>
<dbReference type="RefSeq" id="WP_377765728.1">
    <property type="nucleotide sequence ID" value="NZ_JBHULB010000006.1"/>
</dbReference>
<dbReference type="NCBIfam" id="TIGR03187">
    <property type="entry name" value="DGQHR"/>
    <property type="match status" value="2"/>
</dbReference>
<keyword evidence="3" id="KW-1185">Reference proteome</keyword>
<reference evidence="3" key="1">
    <citation type="journal article" date="2019" name="Int. J. Syst. Evol. Microbiol.">
        <title>The Global Catalogue of Microorganisms (GCM) 10K type strain sequencing project: providing services to taxonomists for standard genome sequencing and annotation.</title>
        <authorList>
            <consortium name="The Broad Institute Genomics Platform"/>
            <consortium name="The Broad Institute Genome Sequencing Center for Infectious Disease"/>
            <person name="Wu L."/>
            <person name="Ma J."/>
        </authorList>
    </citation>
    <scope>NUCLEOTIDE SEQUENCE [LARGE SCALE GENOMIC DNA]</scope>
    <source>
        <strain evidence="3">KCTC 52368</strain>
    </source>
</reference>
<evidence type="ECO:0000256" key="1">
    <source>
        <dbReference type="SAM" id="Coils"/>
    </source>
</evidence>
<gene>
    <name evidence="2" type="ORF">ACFSQJ_03910</name>
</gene>
<keyword evidence="1" id="KW-0175">Coiled coil</keyword>
<name>A0ABW5MWN9_9FLAO</name>
<dbReference type="Pfam" id="PF14072">
    <property type="entry name" value="DndB"/>
    <property type="match status" value="1"/>
</dbReference>
<dbReference type="CDD" id="cd16413">
    <property type="entry name" value="DGQHR_domain"/>
    <property type="match status" value="1"/>
</dbReference>
<dbReference type="EMBL" id="JBHULB010000006">
    <property type="protein sequence ID" value="MFD2586059.1"/>
    <property type="molecule type" value="Genomic_DNA"/>
</dbReference>
<protein>
    <submittedName>
        <fullName evidence="2">DGQHR domain-containing protein</fullName>
    </submittedName>
</protein>
<dbReference type="InterPro" id="IPR017601">
    <property type="entry name" value="DGQHR-contain_dom"/>
</dbReference>
<organism evidence="2 3">
    <name type="scientific">Croceitalea marina</name>
    <dbReference type="NCBI Taxonomy" id="1775166"/>
    <lineage>
        <taxon>Bacteria</taxon>
        <taxon>Pseudomonadati</taxon>
        <taxon>Bacteroidota</taxon>
        <taxon>Flavobacteriia</taxon>
        <taxon>Flavobacteriales</taxon>
        <taxon>Flavobacteriaceae</taxon>
        <taxon>Croceitalea</taxon>
    </lineage>
</organism>
<dbReference type="Proteomes" id="UP001597526">
    <property type="component" value="Unassembled WGS sequence"/>
</dbReference>
<feature type="coiled-coil region" evidence="1">
    <location>
        <begin position="146"/>
        <end position="193"/>
    </location>
</feature>
<accession>A0ABW5MWN9</accession>